<dbReference type="AlphaFoldDB" id="A0A1G9V719"/>
<evidence type="ECO:0000313" key="6">
    <source>
        <dbReference type="EMBL" id="SDM67951.1"/>
    </source>
</evidence>
<reference evidence="7" key="1">
    <citation type="submission" date="2016-10" db="EMBL/GenBank/DDBJ databases">
        <authorList>
            <person name="Varghese N."/>
            <person name="Submissions S."/>
        </authorList>
    </citation>
    <scope>NUCLEOTIDE SEQUENCE [LARGE SCALE GENOMIC DNA]</scope>
    <source>
        <strain evidence="7">CGMCC 1.6199</strain>
    </source>
</reference>
<dbReference type="InterPro" id="IPR036390">
    <property type="entry name" value="WH_DNA-bd_sf"/>
</dbReference>
<dbReference type="PRINTS" id="PR00039">
    <property type="entry name" value="HTHLYSR"/>
</dbReference>
<evidence type="ECO:0000256" key="2">
    <source>
        <dbReference type="ARBA" id="ARBA00023015"/>
    </source>
</evidence>
<evidence type="ECO:0000256" key="3">
    <source>
        <dbReference type="ARBA" id="ARBA00023125"/>
    </source>
</evidence>
<dbReference type="EMBL" id="FNHF01000004">
    <property type="protein sequence ID" value="SDM67951.1"/>
    <property type="molecule type" value="Genomic_DNA"/>
</dbReference>
<keyword evidence="3 6" id="KW-0238">DNA-binding</keyword>
<evidence type="ECO:0000259" key="5">
    <source>
        <dbReference type="PROSITE" id="PS50931"/>
    </source>
</evidence>
<dbReference type="InterPro" id="IPR000847">
    <property type="entry name" value="LysR_HTH_N"/>
</dbReference>
<proteinExistence type="inferred from homology"/>
<name>A0A1G9V719_9BACI</name>
<dbReference type="PROSITE" id="PS50931">
    <property type="entry name" value="HTH_LYSR"/>
    <property type="match status" value="1"/>
</dbReference>
<comment type="similarity">
    <text evidence="1">Belongs to the LysR transcriptional regulatory family.</text>
</comment>
<sequence>MDYEQLKTFLTVANVKSFTKAAELLHITQSTVTSRIQAVENFYGKQLIVRSKRGIKLAEIGTELLPYLQRQMELWDKSLRMVSDHNAALRTITIAATYSLWRGTIVQLVKEFQSPAFSLKLETDHSPIIVEKVLDGTIDAGFVYNKPVSPNIVSIHVLNDTYRLYGHKRFAGTDLENMLALPHLPWIYMNWGYHFENWLKQELGSDLFKPLIEVGHSELEMKLIEEMEGVGFLPNEMVERSRTDLVPVTVGSQKPIPAQNVYFIYKKSRGQEEAIQTVVEKLRNK</sequence>
<dbReference type="CDD" id="cd05466">
    <property type="entry name" value="PBP2_LTTR_substrate"/>
    <property type="match status" value="1"/>
</dbReference>
<dbReference type="RefSeq" id="WP_074600236.1">
    <property type="nucleotide sequence ID" value="NZ_FNHF01000004.1"/>
</dbReference>
<dbReference type="PANTHER" id="PTHR30126:SF21">
    <property type="entry name" value="TRANSCRIPTIONAL REGULATOR-RELATED"/>
    <property type="match status" value="1"/>
</dbReference>
<dbReference type="STRING" id="482461.SAMN05216244_3160"/>
<protein>
    <submittedName>
        <fullName evidence="6">DNA-binding transcriptional regulator, LysR family</fullName>
    </submittedName>
</protein>
<dbReference type="GO" id="GO:0000976">
    <property type="term" value="F:transcription cis-regulatory region binding"/>
    <property type="evidence" value="ECO:0007669"/>
    <property type="project" value="TreeGrafter"/>
</dbReference>
<dbReference type="Pfam" id="PF03466">
    <property type="entry name" value="LysR_substrate"/>
    <property type="match status" value="1"/>
</dbReference>
<accession>A0A1G9V719</accession>
<dbReference type="InterPro" id="IPR005119">
    <property type="entry name" value="LysR_subst-bd"/>
</dbReference>
<dbReference type="SUPFAM" id="SSF53850">
    <property type="entry name" value="Periplasmic binding protein-like II"/>
    <property type="match status" value="1"/>
</dbReference>
<keyword evidence="4" id="KW-0804">Transcription</keyword>
<evidence type="ECO:0000256" key="1">
    <source>
        <dbReference type="ARBA" id="ARBA00009437"/>
    </source>
</evidence>
<dbReference type="Gene3D" id="3.40.190.290">
    <property type="match status" value="1"/>
</dbReference>
<dbReference type="GO" id="GO:0003700">
    <property type="term" value="F:DNA-binding transcription factor activity"/>
    <property type="evidence" value="ECO:0007669"/>
    <property type="project" value="InterPro"/>
</dbReference>
<feature type="domain" description="HTH lysR-type" evidence="5">
    <location>
        <begin position="1"/>
        <end position="58"/>
    </location>
</feature>
<dbReference type="Pfam" id="PF00126">
    <property type="entry name" value="HTH_1"/>
    <property type="match status" value="1"/>
</dbReference>
<dbReference type="PANTHER" id="PTHR30126">
    <property type="entry name" value="HTH-TYPE TRANSCRIPTIONAL REGULATOR"/>
    <property type="match status" value="1"/>
</dbReference>
<keyword evidence="7" id="KW-1185">Reference proteome</keyword>
<gene>
    <name evidence="6" type="ORF">SAMN05216244_3160</name>
</gene>
<dbReference type="Gene3D" id="1.10.10.10">
    <property type="entry name" value="Winged helix-like DNA-binding domain superfamily/Winged helix DNA-binding domain"/>
    <property type="match status" value="1"/>
</dbReference>
<dbReference type="SUPFAM" id="SSF46785">
    <property type="entry name" value="Winged helix' DNA-binding domain"/>
    <property type="match status" value="1"/>
</dbReference>
<organism evidence="6 7">
    <name type="scientific">Sediminibacillus halophilus</name>
    <dbReference type="NCBI Taxonomy" id="482461"/>
    <lineage>
        <taxon>Bacteria</taxon>
        <taxon>Bacillati</taxon>
        <taxon>Bacillota</taxon>
        <taxon>Bacilli</taxon>
        <taxon>Bacillales</taxon>
        <taxon>Bacillaceae</taxon>
        <taxon>Sediminibacillus</taxon>
    </lineage>
</organism>
<dbReference type="InterPro" id="IPR036388">
    <property type="entry name" value="WH-like_DNA-bd_sf"/>
</dbReference>
<dbReference type="Proteomes" id="UP000182347">
    <property type="component" value="Unassembled WGS sequence"/>
</dbReference>
<evidence type="ECO:0000256" key="4">
    <source>
        <dbReference type="ARBA" id="ARBA00023163"/>
    </source>
</evidence>
<evidence type="ECO:0000313" key="7">
    <source>
        <dbReference type="Proteomes" id="UP000182347"/>
    </source>
</evidence>
<keyword evidence="2" id="KW-0805">Transcription regulation</keyword>